<keyword evidence="10" id="KW-1185">Reference proteome</keyword>
<evidence type="ECO:0000256" key="6">
    <source>
        <dbReference type="ARBA" id="ARBA00022837"/>
    </source>
</evidence>
<reference evidence="9 10" key="1">
    <citation type="submission" date="2019-11" db="EMBL/GenBank/DDBJ databases">
        <title>Pedobacter petrophilus genome.</title>
        <authorList>
            <person name="Feldbauer M.J."/>
            <person name="Newman J.D."/>
        </authorList>
    </citation>
    <scope>NUCLEOTIDE SEQUENCE [LARGE SCALE GENOMIC DNA]</scope>
    <source>
        <strain evidence="9 10">LMG 29686</strain>
    </source>
</reference>
<dbReference type="NCBIfam" id="NF041518">
    <property type="entry name" value="choice_anch_Q"/>
    <property type="match status" value="1"/>
</dbReference>
<comment type="similarity">
    <text evidence="8">Belongs to the polysaccharide lyase 9 family.</text>
</comment>
<evidence type="ECO:0000256" key="5">
    <source>
        <dbReference type="ARBA" id="ARBA00022729"/>
    </source>
</evidence>
<comment type="cofactor">
    <cofactor evidence="1">
        <name>Ca(2+)</name>
        <dbReference type="ChEBI" id="CHEBI:29108"/>
    </cofactor>
</comment>
<dbReference type="OrthoDB" id="786002at2"/>
<evidence type="ECO:0000256" key="8">
    <source>
        <dbReference type="ARBA" id="ARBA00038263"/>
    </source>
</evidence>
<dbReference type="PANTHER" id="PTHR40088">
    <property type="entry name" value="PECTATE LYASE (EUROFUNG)"/>
    <property type="match status" value="1"/>
</dbReference>
<dbReference type="EMBL" id="WKKH01000037">
    <property type="protein sequence ID" value="MRX78015.1"/>
    <property type="molecule type" value="Genomic_DNA"/>
</dbReference>
<dbReference type="Proteomes" id="UP000487757">
    <property type="component" value="Unassembled WGS sequence"/>
</dbReference>
<protein>
    <recommendedName>
        <fullName evidence="11">DUF1565 domain-containing protein</fullName>
    </recommendedName>
</protein>
<keyword evidence="4" id="KW-0479">Metal-binding</keyword>
<evidence type="ECO:0000313" key="9">
    <source>
        <dbReference type="EMBL" id="MRX78015.1"/>
    </source>
</evidence>
<dbReference type="SUPFAM" id="SSF51126">
    <property type="entry name" value="Pectin lyase-like"/>
    <property type="match status" value="1"/>
</dbReference>
<comment type="subcellular location">
    <subcellularLocation>
        <location evidence="2">Secreted</location>
    </subcellularLocation>
</comment>
<sequence>MKNKITVFLLILSIAFLGCDKYDFNKQRVFSAQGDKIFYVSPSGNDVNTGLSQSTPFKTFEKAVASTLPGDIVYFMDGTYSITRTINIVTSGLADKHITYTALPGSKPKFIVSGNIYDSININASYIRIVGLELQGNNANLTYADALAAYNAKTSDGVYNNSGISIGGPRTASKFPHHVEIKNCLVHDFSGGGIGAIQADYITFEGNTVYNNAWYTIYGASGMSILTPFNSDNTTGYKNIVRGNKCYGNKTTIPWIQVDRLSDGNGIILDVNNRVYGATTGTGYYTGRTLVENNISFNNGGSGIHAFDAQHVDIVNNTTYNNGLVVGYANIFASYATDCKIMNNIMYAKPGGRVNSTNNFGGANVIYSNNIYFLNGGAAPEVMGTNDKIADPLFVTLSSDPAIANFQLQAASPAVNYGTSNFFAAKDYLGVARPKGTAPDCGAFESF</sequence>
<dbReference type="PANTHER" id="PTHR40088:SF1">
    <property type="entry name" value="PECTATE LYASE PEL9"/>
    <property type="match status" value="1"/>
</dbReference>
<dbReference type="GO" id="GO:0016837">
    <property type="term" value="F:carbon-oxygen lyase activity, acting on polysaccharides"/>
    <property type="evidence" value="ECO:0007669"/>
    <property type="project" value="TreeGrafter"/>
</dbReference>
<dbReference type="InterPro" id="IPR006626">
    <property type="entry name" value="PbH1"/>
</dbReference>
<dbReference type="PROSITE" id="PS51257">
    <property type="entry name" value="PROKAR_LIPOPROTEIN"/>
    <property type="match status" value="1"/>
</dbReference>
<name>A0A7K0G2I8_9SPHI</name>
<evidence type="ECO:0000256" key="4">
    <source>
        <dbReference type="ARBA" id="ARBA00022723"/>
    </source>
</evidence>
<dbReference type="GO" id="GO:0005576">
    <property type="term" value="C:extracellular region"/>
    <property type="evidence" value="ECO:0007669"/>
    <property type="project" value="UniProtKB-SubCell"/>
</dbReference>
<evidence type="ECO:0000256" key="3">
    <source>
        <dbReference type="ARBA" id="ARBA00022525"/>
    </source>
</evidence>
<evidence type="ECO:0000313" key="10">
    <source>
        <dbReference type="Proteomes" id="UP000487757"/>
    </source>
</evidence>
<organism evidence="9 10">
    <name type="scientific">Pedobacter petrophilus</name>
    <dbReference type="NCBI Taxonomy" id="1908241"/>
    <lineage>
        <taxon>Bacteria</taxon>
        <taxon>Pseudomonadati</taxon>
        <taxon>Bacteroidota</taxon>
        <taxon>Sphingobacteriia</taxon>
        <taxon>Sphingobacteriales</taxon>
        <taxon>Sphingobacteriaceae</taxon>
        <taxon>Pedobacter</taxon>
    </lineage>
</organism>
<keyword evidence="7" id="KW-0456">Lyase</keyword>
<evidence type="ECO:0000256" key="2">
    <source>
        <dbReference type="ARBA" id="ARBA00004613"/>
    </source>
</evidence>
<keyword evidence="5" id="KW-0732">Signal</keyword>
<dbReference type="Gene3D" id="2.160.20.10">
    <property type="entry name" value="Single-stranded right-handed beta-helix, Pectin lyase-like"/>
    <property type="match status" value="1"/>
</dbReference>
<keyword evidence="6" id="KW-0106">Calcium</keyword>
<proteinExistence type="inferred from homology"/>
<evidence type="ECO:0008006" key="11">
    <source>
        <dbReference type="Google" id="ProtNLM"/>
    </source>
</evidence>
<evidence type="ECO:0000256" key="7">
    <source>
        <dbReference type="ARBA" id="ARBA00023239"/>
    </source>
</evidence>
<dbReference type="SMART" id="SM00710">
    <property type="entry name" value="PbH1"/>
    <property type="match status" value="6"/>
</dbReference>
<gene>
    <name evidence="9" type="ORF">GJU39_18200</name>
</gene>
<comment type="caution">
    <text evidence="9">The sequence shown here is derived from an EMBL/GenBank/DDBJ whole genome shotgun (WGS) entry which is preliminary data.</text>
</comment>
<keyword evidence="3" id="KW-0964">Secreted</keyword>
<evidence type="ECO:0000256" key="1">
    <source>
        <dbReference type="ARBA" id="ARBA00001913"/>
    </source>
</evidence>
<dbReference type="InterPro" id="IPR052052">
    <property type="entry name" value="Polysaccharide_Lyase_9"/>
</dbReference>
<dbReference type="InterPro" id="IPR059226">
    <property type="entry name" value="Choice_anch_Q_dom"/>
</dbReference>
<dbReference type="InterPro" id="IPR012334">
    <property type="entry name" value="Pectin_lyas_fold"/>
</dbReference>
<dbReference type="InterPro" id="IPR011050">
    <property type="entry name" value="Pectin_lyase_fold/virulence"/>
</dbReference>
<dbReference type="AlphaFoldDB" id="A0A7K0G2I8"/>
<dbReference type="RefSeq" id="WP_154282428.1">
    <property type="nucleotide sequence ID" value="NZ_JBHUJQ010000001.1"/>
</dbReference>
<dbReference type="GO" id="GO:0046872">
    <property type="term" value="F:metal ion binding"/>
    <property type="evidence" value="ECO:0007669"/>
    <property type="project" value="UniProtKB-KW"/>
</dbReference>
<accession>A0A7K0G2I8</accession>